<evidence type="ECO:0000256" key="1">
    <source>
        <dbReference type="SAM" id="Phobius"/>
    </source>
</evidence>
<proteinExistence type="predicted"/>
<dbReference type="RefSeq" id="WP_055114400.1">
    <property type="nucleotide sequence ID" value="NZ_CXWA01000002.1"/>
</dbReference>
<sequence>MRKNSVKKLATRFLADESGATSIEYGMIVALLGTIFILGLGPIGTTMRDDVFGTIATTLNNSTKTTP</sequence>
<dbReference type="Proteomes" id="UP000049983">
    <property type="component" value="Unassembled WGS sequence"/>
</dbReference>
<evidence type="ECO:0000313" key="2">
    <source>
        <dbReference type="EMBL" id="CTQ65535.1"/>
    </source>
</evidence>
<reference evidence="3" key="1">
    <citation type="submission" date="2015-07" db="EMBL/GenBank/DDBJ databases">
        <authorList>
            <person name="Rodrigo-Torres Lidia"/>
            <person name="Arahal R.David."/>
        </authorList>
    </citation>
    <scope>NUCLEOTIDE SEQUENCE [LARGE SCALE GENOMIC DNA]</scope>
    <source>
        <strain evidence="3">CECT 5096</strain>
    </source>
</reference>
<dbReference type="OrthoDB" id="7679532at2"/>
<name>A0A0M7A7F1_9HYPH</name>
<gene>
    <name evidence="2" type="ORF">LA5096_00762</name>
</gene>
<dbReference type="EMBL" id="CXWC01000002">
    <property type="protein sequence ID" value="CTQ65535.1"/>
    <property type="molecule type" value="Genomic_DNA"/>
</dbReference>
<dbReference type="Pfam" id="PF04964">
    <property type="entry name" value="Flp_Fap"/>
    <property type="match status" value="1"/>
</dbReference>
<organism evidence="2 3">
    <name type="scientific">Roseibium album</name>
    <dbReference type="NCBI Taxonomy" id="311410"/>
    <lineage>
        <taxon>Bacteria</taxon>
        <taxon>Pseudomonadati</taxon>
        <taxon>Pseudomonadota</taxon>
        <taxon>Alphaproteobacteria</taxon>
        <taxon>Hyphomicrobiales</taxon>
        <taxon>Stappiaceae</taxon>
        <taxon>Roseibium</taxon>
    </lineage>
</organism>
<keyword evidence="1" id="KW-0812">Transmembrane</keyword>
<evidence type="ECO:0000313" key="3">
    <source>
        <dbReference type="Proteomes" id="UP000049983"/>
    </source>
</evidence>
<keyword evidence="3" id="KW-1185">Reference proteome</keyword>
<dbReference type="AlphaFoldDB" id="A0A0M7A7F1"/>
<keyword evidence="1" id="KW-1133">Transmembrane helix</keyword>
<protein>
    <submittedName>
        <fullName evidence="2">Flp pilus assembly protein, pilin Flp</fullName>
    </submittedName>
</protein>
<dbReference type="STRING" id="311410.LA5095_01906"/>
<dbReference type="InterPro" id="IPR007047">
    <property type="entry name" value="Flp_Fap"/>
</dbReference>
<feature type="transmembrane region" description="Helical" evidence="1">
    <location>
        <begin position="21"/>
        <end position="43"/>
    </location>
</feature>
<keyword evidence="1" id="KW-0472">Membrane</keyword>
<dbReference type="GeneID" id="97668206"/>
<accession>A0A0M7A7F1</accession>